<dbReference type="InterPro" id="IPR036852">
    <property type="entry name" value="Peptidase_S8/S53_dom_sf"/>
</dbReference>
<dbReference type="InterPro" id="IPR000209">
    <property type="entry name" value="Peptidase_S8/S53_dom"/>
</dbReference>
<dbReference type="InterPro" id="IPR034074">
    <property type="entry name" value="Y4bN_pept_dom"/>
</dbReference>
<proteinExistence type="predicted"/>
<dbReference type="EMBL" id="AYZD01000027">
    <property type="protein sequence ID" value="KRM95415.1"/>
    <property type="molecule type" value="Genomic_DNA"/>
</dbReference>
<dbReference type="CDD" id="cd04847">
    <property type="entry name" value="Peptidases_S8_Subtilisin_like_2"/>
    <property type="match status" value="1"/>
</dbReference>
<keyword evidence="3" id="KW-1185">Reference proteome</keyword>
<dbReference type="Proteomes" id="UP000051015">
    <property type="component" value="Unassembled WGS sequence"/>
</dbReference>
<reference evidence="2 3" key="1">
    <citation type="journal article" date="2015" name="Genome Announc.">
        <title>Expanding the biotechnology potential of lactobacilli through comparative genomics of 213 strains and associated genera.</title>
        <authorList>
            <person name="Sun Z."/>
            <person name="Harris H.M."/>
            <person name="McCann A."/>
            <person name="Guo C."/>
            <person name="Argimon S."/>
            <person name="Zhang W."/>
            <person name="Yang X."/>
            <person name="Jeffery I.B."/>
            <person name="Cooney J.C."/>
            <person name="Kagawa T.F."/>
            <person name="Liu W."/>
            <person name="Song Y."/>
            <person name="Salvetti E."/>
            <person name="Wrobel A."/>
            <person name="Rasinkangas P."/>
            <person name="Parkhill J."/>
            <person name="Rea M.C."/>
            <person name="O'Sullivan O."/>
            <person name="Ritari J."/>
            <person name="Douillard F.P."/>
            <person name="Paul Ross R."/>
            <person name="Yang R."/>
            <person name="Briner A.E."/>
            <person name="Felis G.E."/>
            <person name="de Vos W.M."/>
            <person name="Barrangou R."/>
            <person name="Klaenhammer T.R."/>
            <person name="Caufield P.W."/>
            <person name="Cui Y."/>
            <person name="Zhang H."/>
            <person name="O'Toole P.W."/>
        </authorList>
    </citation>
    <scope>NUCLEOTIDE SEQUENCE [LARGE SCALE GENOMIC DNA]</scope>
    <source>
        <strain evidence="2 3">DSM 21051</strain>
    </source>
</reference>
<sequence>MNKVLTLKGKFEQRKNPSQPGAPKLPAHSIVNSKNIQLLINDLIEMQQYWAKRTLLPKMLISAYYVKIAAKSNRICGFFENKSIKPNNQIVGIKFGEGPKHIITYFVSPEVVAASINNAKEAMRILNEQFSGQVTDEIFNDKHTFSPIDFDKYSIPKTTFQKYIVDSYYVEKFDVETANVPEQQSAIVTLYDTGESVVSLLKRMGIKVYNERLLDNGTVLLDKDSVALLMQRAPYLVSMATKDISTLAPSSFIALKSQEKAKIPAPTTEPTIGVIDTLFDENVYFKEWVDYSQLIDPNIVLEPEDYLHGTEVSSIIVDGPSLNPTLDDGCGRFKVKHFGVATHRKFSSFSVIKAIQEAVTSNPEIHVWNLSLGSKAEVNDNFISAEGAILDKIQYEHNVLFVIAGTNKDETDVAKHIGAPADSINSVVVNSVGGDKRPTKYSREGIVLSFFTKPDASYYGGDQNTPMRTVNSNGEAYVAGTSFSAPWIARKLAYMIDILGLSREIAKALLIDSAIGWNRESSHHMLALKGNGVVPVRIEDILRSDDDEIKFAIEGRSEMWDTYTYNLPVPIVANKQPFNAKATLCYFPKCSRNQGVDYTNTELDLYFGRINNKGKISSINENIQVDDEPHFLKEEEARKLFRKWDNVKHISEILKTAPRPRKVYNNPMWAISLKTKERLNNNDGEHTKFGIVITLKEMNGVNRLQDFIQQASLKGWLVNSIDVQNRIDIYNQAEENINLQ</sequence>
<dbReference type="Pfam" id="PF00082">
    <property type="entry name" value="Peptidase_S8"/>
    <property type="match status" value="1"/>
</dbReference>
<dbReference type="Gene3D" id="3.40.50.200">
    <property type="entry name" value="Peptidase S8/S53 domain"/>
    <property type="match status" value="1"/>
</dbReference>
<dbReference type="RefSeq" id="WP_057876676.1">
    <property type="nucleotide sequence ID" value="NZ_AYZD01000027.1"/>
</dbReference>
<evidence type="ECO:0000259" key="1">
    <source>
        <dbReference type="Pfam" id="PF00082"/>
    </source>
</evidence>
<evidence type="ECO:0000313" key="2">
    <source>
        <dbReference type="EMBL" id="KRM95415.1"/>
    </source>
</evidence>
<dbReference type="SUPFAM" id="SSF52743">
    <property type="entry name" value="Subtilisin-like"/>
    <property type="match status" value="1"/>
</dbReference>
<evidence type="ECO:0000313" key="3">
    <source>
        <dbReference type="Proteomes" id="UP000051015"/>
    </source>
</evidence>
<dbReference type="AlphaFoldDB" id="A0A0R2CUT3"/>
<protein>
    <submittedName>
        <fullName evidence="2">Putative aaa-atpase</fullName>
    </submittedName>
</protein>
<dbReference type="STRING" id="1423725.FC19_GL002033"/>
<dbReference type="GO" id="GO:0006508">
    <property type="term" value="P:proteolysis"/>
    <property type="evidence" value="ECO:0007669"/>
    <property type="project" value="InterPro"/>
</dbReference>
<dbReference type="OrthoDB" id="9759014at2"/>
<feature type="domain" description="Peptidase S8/S53" evidence="1">
    <location>
        <begin position="270"/>
        <end position="524"/>
    </location>
</feature>
<dbReference type="PATRIC" id="fig|1423725.3.peg.2089"/>
<name>A0A0R2CUT3_9LACO</name>
<comment type="caution">
    <text evidence="2">The sequence shown here is derived from an EMBL/GenBank/DDBJ whole genome shotgun (WGS) entry which is preliminary data.</text>
</comment>
<dbReference type="GO" id="GO:0004252">
    <property type="term" value="F:serine-type endopeptidase activity"/>
    <property type="evidence" value="ECO:0007669"/>
    <property type="project" value="InterPro"/>
</dbReference>
<organism evidence="2 3">
    <name type="scientific">Liquorilactobacillus aquaticus DSM 21051</name>
    <dbReference type="NCBI Taxonomy" id="1423725"/>
    <lineage>
        <taxon>Bacteria</taxon>
        <taxon>Bacillati</taxon>
        <taxon>Bacillota</taxon>
        <taxon>Bacilli</taxon>
        <taxon>Lactobacillales</taxon>
        <taxon>Lactobacillaceae</taxon>
        <taxon>Liquorilactobacillus</taxon>
    </lineage>
</organism>
<accession>A0A0R2CUT3</accession>
<gene>
    <name evidence="2" type="ORF">FC19_GL002033</name>
</gene>